<proteinExistence type="predicted"/>
<dbReference type="EMBL" id="MEUT01000071">
    <property type="protein sequence ID" value="OGC48282.1"/>
    <property type="molecule type" value="Genomic_DNA"/>
</dbReference>
<dbReference type="STRING" id="1802610.A2W32_03650"/>
<comment type="caution">
    <text evidence="2">The sequence shown here is derived from an EMBL/GenBank/DDBJ whole genome shotgun (WGS) entry which is preliminary data.</text>
</comment>
<evidence type="ECO:0000256" key="1">
    <source>
        <dbReference type="SAM" id="Coils"/>
    </source>
</evidence>
<protein>
    <submittedName>
        <fullName evidence="2">Uncharacterized protein</fullName>
    </submittedName>
</protein>
<accession>A0A1F4UTQ3</accession>
<name>A0A1F4UTQ3_UNCKA</name>
<gene>
    <name evidence="2" type="ORF">A2W32_03650</name>
</gene>
<feature type="coiled-coil region" evidence="1">
    <location>
        <begin position="144"/>
        <end position="171"/>
    </location>
</feature>
<sequence>MAGEFETNFDSLPEQKEKPVLEDVAAYYELMAGDIEADVNRCAASVRNAETFNAKLLKYISVEEILNGGARIKMEQCKDRAKGIRDSDPKVLTEVKQEFEREAQKYTLFHQGSSELLEIHKETLERIRTVVSKLQVELTGEGILDDQRAKLKLELEERNRAVKEMETLVERRTTEASEYQKRANFFSDHLGVIPQIN</sequence>
<organism evidence="2 3">
    <name type="scientific">candidate division WWE3 bacterium RBG_16_37_10</name>
    <dbReference type="NCBI Taxonomy" id="1802610"/>
    <lineage>
        <taxon>Bacteria</taxon>
        <taxon>Katanobacteria</taxon>
    </lineage>
</organism>
<dbReference type="AlphaFoldDB" id="A0A1F4UTQ3"/>
<evidence type="ECO:0000313" key="3">
    <source>
        <dbReference type="Proteomes" id="UP000177371"/>
    </source>
</evidence>
<keyword evidence="1" id="KW-0175">Coiled coil</keyword>
<dbReference type="Proteomes" id="UP000177371">
    <property type="component" value="Unassembled WGS sequence"/>
</dbReference>
<reference evidence="2 3" key="1">
    <citation type="journal article" date="2016" name="Nat. Commun.">
        <title>Thousands of microbial genomes shed light on interconnected biogeochemical processes in an aquifer system.</title>
        <authorList>
            <person name="Anantharaman K."/>
            <person name="Brown C.T."/>
            <person name="Hug L.A."/>
            <person name="Sharon I."/>
            <person name="Castelle C.J."/>
            <person name="Probst A.J."/>
            <person name="Thomas B.C."/>
            <person name="Singh A."/>
            <person name="Wilkins M.J."/>
            <person name="Karaoz U."/>
            <person name="Brodie E.L."/>
            <person name="Williams K.H."/>
            <person name="Hubbard S.S."/>
            <person name="Banfield J.F."/>
        </authorList>
    </citation>
    <scope>NUCLEOTIDE SEQUENCE [LARGE SCALE GENOMIC DNA]</scope>
</reference>
<evidence type="ECO:0000313" key="2">
    <source>
        <dbReference type="EMBL" id="OGC48282.1"/>
    </source>
</evidence>